<dbReference type="Gene3D" id="3.40.50.12370">
    <property type="match status" value="1"/>
</dbReference>
<evidence type="ECO:0000259" key="1">
    <source>
        <dbReference type="Pfam" id="PF00582"/>
    </source>
</evidence>
<dbReference type="Proteomes" id="UP000321367">
    <property type="component" value="Unassembled WGS sequence"/>
</dbReference>
<dbReference type="RefSeq" id="WP_146934389.1">
    <property type="nucleotide sequence ID" value="NZ_CBCSHZ010000017.1"/>
</dbReference>
<dbReference type="CDD" id="cd00293">
    <property type="entry name" value="USP-like"/>
    <property type="match status" value="1"/>
</dbReference>
<comment type="caution">
    <text evidence="2">The sequence shown here is derived from an EMBL/GenBank/DDBJ whole genome shotgun (WGS) entry which is preliminary data.</text>
</comment>
<proteinExistence type="predicted"/>
<organism evidence="2 3">
    <name type="scientific">Gillisia hiemivivida</name>
    <dbReference type="NCBI Taxonomy" id="291190"/>
    <lineage>
        <taxon>Bacteria</taxon>
        <taxon>Pseudomonadati</taxon>
        <taxon>Bacteroidota</taxon>
        <taxon>Flavobacteriia</taxon>
        <taxon>Flavobacteriales</taxon>
        <taxon>Flavobacteriaceae</taxon>
        <taxon>Gillisia</taxon>
    </lineage>
</organism>
<accession>A0A5C6ZNJ1</accession>
<gene>
    <name evidence="2" type="ORF">ES724_14920</name>
</gene>
<feature type="domain" description="UspA" evidence="1">
    <location>
        <begin position="5"/>
        <end position="134"/>
    </location>
</feature>
<keyword evidence="3" id="KW-1185">Reference proteome</keyword>
<evidence type="ECO:0000313" key="2">
    <source>
        <dbReference type="EMBL" id="TXD92118.1"/>
    </source>
</evidence>
<dbReference type="Pfam" id="PF00582">
    <property type="entry name" value="Usp"/>
    <property type="match status" value="1"/>
</dbReference>
<dbReference type="EMBL" id="VORY01000026">
    <property type="protein sequence ID" value="TXD92118.1"/>
    <property type="molecule type" value="Genomic_DNA"/>
</dbReference>
<name>A0A5C6ZNJ1_9FLAO</name>
<dbReference type="InterPro" id="IPR006016">
    <property type="entry name" value="UspA"/>
</dbReference>
<protein>
    <submittedName>
        <fullName evidence="2">Universal stress protein</fullName>
    </submittedName>
</protein>
<dbReference type="SUPFAM" id="SSF52402">
    <property type="entry name" value="Adenine nucleotide alpha hydrolases-like"/>
    <property type="match status" value="1"/>
</dbReference>
<dbReference type="AlphaFoldDB" id="A0A5C6ZNJ1"/>
<evidence type="ECO:0000313" key="3">
    <source>
        <dbReference type="Proteomes" id="UP000321367"/>
    </source>
</evidence>
<reference evidence="2 3" key="1">
    <citation type="submission" date="2019-08" db="EMBL/GenBank/DDBJ databases">
        <title>Genome sequence of Gillisia hiemivivida IC154 (type strain).</title>
        <authorList>
            <person name="Bowman J.P."/>
        </authorList>
    </citation>
    <scope>NUCLEOTIDE SEQUENCE [LARGE SCALE GENOMIC DNA]</scope>
    <source>
        <strain evidence="2 3">IC154</strain>
    </source>
</reference>
<sequence>MDKMNRITVLVDFSEHSKNLVNFAFGLSESIKAKVLFIHKYTSMVPGMTDQDTRDEIMRTNKEEAHAKLWKLVKNRVFSEDSIHVSPKPILTILNELKADRYFDWVLAGLKGTGALKRLFIGSTTVSIIDNSDHLTIAVPINMPISIPRKLLVGVNPLFPLNQHQFSNMLRTLAGKVQEVEFFSIVKDGENEDKAKDQLNRLRKEYDAYNSSISLFKGEDAFNGLKAYLEKTPDSFLVLQQGSRSLQDKLFRKFMINELVYSGQTPLIVISK</sequence>
<dbReference type="OrthoDB" id="835770at2"/>